<protein>
    <submittedName>
        <fullName evidence="1">Uncharacterized protein</fullName>
    </submittedName>
</protein>
<proteinExistence type="predicted"/>
<sequence length="64" mass="7471">MWWLVQRKKVGTCAYCGEDLYTGEEARQLVAGFVHERCWERYVAEIVPNQRVRLKEVPQDGSGE</sequence>
<dbReference type="Proteomes" id="UP001304683">
    <property type="component" value="Chromosome"/>
</dbReference>
<keyword evidence="2" id="KW-1185">Reference proteome</keyword>
<gene>
    <name evidence="1" type="ORF">Q5761_05960</name>
</gene>
<reference evidence="1 2" key="1">
    <citation type="submission" date="2023-08" db="EMBL/GenBank/DDBJ databases">
        <title>Genome sequence of Thermaerobacter compostii strain Ins1, a spore-forming filamentous bacterium isolated from a deep geothermal reservoir.</title>
        <authorList>
            <person name="Bregnard D."/>
            <person name="Gonzalez D."/>
            <person name="Junier P."/>
        </authorList>
    </citation>
    <scope>NUCLEOTIDE SEQUENCE [LARGE SCALE GENOMIC DNA]</scope>
    <source>
        <strain evidence="1 2">Ins1</strain>
    </source>
</reference>
<evidence type="ECO:0000313" key="2">
    <source>
        <dbReference type="Proteomes" id="UP001304683"/>
    </source>
</evidence>
<dbReference type="RefSeq" id="WP_318751543.1">
    <property type="nucleotide sequence ID" value="NZ_CP132508.1"/>
</dbReference>
<evidence type="ECO:0000313" key="1">
    <source>
        <dbReference type="EMBL" id="WPD20172.1"/>
    </source>
</evidence>
<accession>A0ABZ0QRP7</accession>
<dbReference type="EMBL" id="CP132508">
    <property type="protein sequence ID" value="WPD20172.1"/>
    <property type="molecule type" value="Genomic_DNA"/>
</dbReference>
<name>A0ABZ0QRP7_9FIRM</name>
<organism evidence="1 2">
    <name type="scientific">Thermaerobacter composti</name>
    <dbReference type="NCBI Taxonomy" id="554949"/>
    <lineage>
        <taxon>Bacteria</taxon>
        <taxon>Bacillati</taxon>
        <taxon>Bacillota</taxon>
        <taxon>Clostridia</taxon>
        <taxon>Eubacteriales</taxon>
        <taxon>Clostridiales Family XVII. Incertae Sedis</taxon>
        <taxon>Thermaerobacter</taxon>
    </lineage>
</organism>